<name>A0A939FXW7_9HYPH</name>
<dbReference type="Proteomes" id="UP000664122">
    <property type="component" value="Unassembled WGS sequence"/>
</dbReference>
<protein>
    <recommendedName>
        <fullName evidence="5">Lipoprotein</fullName>
    </recommendedName>
</protein>
<keyword evidence="2" id="KW-0732">Signal</keyword>
<accession>A0A939FXW7</accession>
<reference evidence="3" key="1">
    <citation type="submission" date="2021-03" db="EMBL/GenBank/DDBJ databases">
        <title>Whole genome sequence of Jiella sp. CQZ9-1.</title>
        <authorList>
            <person name="Tuo L."/>
        </authorList>
    </citation>
    <scope>NUCLEOTIDE SEQUENCE</scope>
    <source>
        <strain evidence="3">CQZ9-1</strain>
    </source>
</reference>
<keyword evidence="4" id="KW-1185">Reference proteome</keyword>
<evidence type="ECO:0000313" key="3">
    <source>
        <dbReference type="EMBL" id="MBO0662023.1"/>
    </source>
</evidence>
<feature type="region of interest" description="Disordered" evidence="1">
    <location>
        <begin position="27"/>
        <end position="51"/>
    </location>
</feature>
<organism evidence="3 4">
    <name type="scientific">Jiella flava</name>
    <dbReference type="NCBI Taxonomy" id="2816857"/>
    <lineage>
        <taxon>Bacteria</taxon>
        <taxon>Pseudomonadati</taxon>
        <taxon>Pseudomonadota</taxon>
        <taxon>Alphaproteobacteria</taxon>
        <taxon>Hyphomicrobiales</taxon>
        <taxon>Aurantimonadaceae</taxon>
        <taxon>Jiella</taxon>
    </lineage>
</organism>
<feature type="chain" id="PRO_5036704050" description="Lipoprotein" evidence="2">
    <location>
        <begin position="28"/>
        <end position="197"/>
    </location>
</feature>
<dbReference type="AlphaFoldDB" id="A0A939FXW7"/>
<evidence type="ECO:0008006" key="5">
    <source>
        <dbReference type="Google" id="ProtNLM"/>
    </source>
</evidence>
<feature type="signal peptide" evidence="2">
    <location>
        <begin position="1"/>
        <end position="27"/>
    </location>
</feature>
<gene>
    <name evidence="3" type="ORF">J1C48_05500</name>
</gene>
<proteinExistence type="predicted"/>
<evidence type="ECO:0000313" key="4">
    <source>
        <dbReference type="Proteomes" id="UP000664122"/>
    </source>
</evidence>
<comment type="caution">
    <text evidence="3">The sequence shown here is derived from an EMBL/GenBank/DDBJ whole genome shotgun (WGS) entry which is preliminary data.</text>
</comment>
<sequence>MHIVSAMRNLSVAALAAALAACSTTSATNDVSLDPPKDALTQTADGQPEASAMRAPVMVAHEDGTEAPYCPPVSIREGTGTLQKQVGEALDYQAVLVKTTRDCKIVNGKLKIAVGVEGRVMPGRAAKDRTVNLPIRIAVLGQSGVVYSHLGNQPEVIKKGASAKLFRYVDKDVAVDAASTSIVIYAGFDEGPTKPEG</sequence>
<evidence type="ECO:0000256" key="2">
    <source>
        <dbReference type="SAM" id="SignalP"/>
    </source>
</evidence>
<dbReference type="EMBL" id="JAFMPP010000003">
    <property type="protein sequence ID" value="MBO0662023.1"/>
    <property type="molecule type" value="Genomic_DNA"/>
</dbReference>
<dbReference type="RefSeq" id="WP_207256784.1">
    <property type="nucleotide sequence ID" value="NZ_JAFMPP010000003.1"/>
</dbReference>
<evidence type="ECO:0000256" key="1">
    <source>
        <dbReference type="SAM" id="MobiDB-lite"/>
    </source>
</evidence>